<evidence type="ECO:0000256" key="1">
    <source>
        <dbReference type="ARBA" id="ARBA00009174"/>
    </source>
</evidence>
<organism evidence="3 4">
    <name type="scientific">Streptomyces roseochromogenus subsp. oscitans DS 12.976</name>
    <dbReference type="NCBI Taxonomy" id="1352936"/>
    <lineage>
        <taxon>Bacteria</taxon>
        <taxon>Bacillati</taxon>
        <taxon>Actinomycetota</taxon>
        <taxon>Actinomycetes</taxon>
        <taxon>Kitasatosporales</taxon>
        <taxon>Streptomycetaceae</taxon>
        <taxon>Streptomyces</taxon>
    </lineage>
</organism>
<protein>
    <recommendedName>
        <fullName evidence="5">3-hydroxyacyl-ACP dehydratase</fullName>
    </recommendedName>
</protein>
<reference evidence="3 4" key="1">
    <citation type="journal article" date="2014" name="Genome Announc.">
        <title>Draft Genome Sequence of Streptomyces roseochromogenes subsp. oscitans DS 12.976, Producer of the Aminocoumarin Antibiotic Clorobiocin.</title>
        <authorList>
            <person name="Ruckert C."/>
            <person name="Kalinowski J."/>
            <person name="Heide L."/>
            <person name="Apel A.K."/>
        </authorList>
    </citation>
    <scope>NUCLEOTIDE SEQUENCE [LARGE SCALE GENOMIC DNA]</scope>
    <source>
        <strain evidence="3 4">DS 12.976</strain>
    </source>
</reference>
<gene>
    <name evidence="3" type="ORF">M878_21525</name>
</gene>
<dbReference type="Gene3D" id="3.10.129.10">
    <property type="entry name" value="Hotdog Thioesterase"/>
    <property type="match status" value="1"/>
</dbReference>
<dbReference type="HOGENOM" id="CLU_078912_2_0_11"/>
<keyword evidence="2" id="KW-0456">Lyase</keyword>
<name>V6KAH7_STRRC</name>
<dbReference type="GO" id="GO:0016829">
    <property type="term" value="F:lyase activity"/>
    <property type="evidence" value="ECO:0007669"/>
    <property type="project" value="UniProtKB-KW"/>
</dbReference>
<dbReference type="PATRIC" id="fig|1352936.5.peg.4508"/>
<keyword evidence="4" id="KW-1185">Reference proteome</keyword>
<dbReference type="Pfam" id="PF07977">
    <property type="entry name" value="FabA"/>
    <property type="match status" value="1"/>
</dbReference>
<evidence type="ECO:0000313" key="4">
    <source>
        <dbReference type="Proteomes" id="UP000017984"/>
    </source>
</evidence>
<evidence type="ECO:0000256" key="2">
    <source>
        <dbReference type="ARBA" id="ARBA00023239"/>
    </source>
</evidence>
<comment type="caution">
    <text evidence="3">The sequence shown here is derived from an EMBL/GenBank/DDBJ whole genome shotgun (WGS) entry which is preliminary data.</text>
</comment>
<proteinExistence type="inferred from homology"/>
<evidence type="ECO:0008006" key="5">
    <source>
        <dbReference type="Google" id="ProtNLM"/>
    </source>
</evidence>
<dbReference type="OrthoDB" id="9772788at2"/>
<dbReference type="EMBL" id="AWQX01000186">
    <property type="protein sequence ID" value="EST29043.1"/>
    <property type="molecule type" value="Genomic_DNA"/>
</dbReference>
<dbReference type="SUPFAM" id="SSF54637">
    <property type="entry name" value="Thioesterase/thiol ester dehydrase-isomerase"/>
    <property type="match status" value="1"/>
</dbReference>
<dbReference type="InterPro" id="IPR029069">
    <property type="entry name" value="HotDog_dom_sf"/>
</dbReference>
<dbReference type="PANTHER" id="PTHR30272:SF1">
    <property type="entry name" value="3-HYDROXYACYL-[ACYL-CARRIER-PROTEIN] DEHYDRATASE"/>
    <property type="match status" value="1"/>
</dbReference>
<comment type="similarity">
    <text evidence="1">Belongs to the thioester dehydratase family. FabZ subfamily.</text>
</comment>
<dbReference type="STRING" id="1352936.M878_21525"/>
<dbReference type="RefSeq" id="WP_023548491.1">
    <property type="nucleotide sequence ID" value="NZ_CM002285.1"/>
</dbReference>
<sequence>MIDHAGIRNIIPHRHPVLLVDAVLELSPFDRIVTVKAISGSEPCYARMAEGLGSSAFAYPKPLLIESFAQSGAVLWLESIKSRGESLNGTLIFAAARNVEFHRPVYPGDTVRHTLKIDQLVGNNAFLSGRSFVGDEPVMTVAEAIAVVRPNEGIARRA</sequence>
<dbReference type="InterPro" id="IPR013114">
    <property type="entry name" value="FabA_FabZ"/>
</dbReference>
<dbReference type="PANTHER" id="PTHR30272">
    <property type="entry name" value="3-HYDROXYACYL-[ACYL-CARRIER-PROTEIN] DEHYDRATASE"/>
    <property type="match status" value="1"/>
</dbReference>
<dbReference type="AlphaFoldDB" id="V6KAH7"/>
<evidence type="ECO:0000313" key="3">
    <source>
        <dbReference type="EMBL" id="EST29043.1"/>
    </source>
</evidence>
<dbReference type="Proteomes" id="UP000017984">
    <property type="component" value="Chromosome"/>
</dbReference>
<accession>V6KAH7</accession>